<evidence type="ECO:0000313" key="2">
    <source>
        <dbReference type="Proteomes" id="UP001234811"/>
    </source>
</evidence>
<sequence length="115" mass="13331">MKKLTIPVEALENERINKGIRRLVREGYLKDNPDSQICRVRNAAAGATWRTLRDLERLVGEMYGVYDTQAAISARLREFSKPFQGLVKERRMAKSKSGKWVYFYRLVAVEKEHSA</sequence>
<proteinExistence type="predicted"/>
<protein>
    <submittedName>
        <fullName evidence="1">Uncharacterized protein</fullName>
    </submittedName>
</protein>
<accession>A0ABD5BBW8</accession>
<gene>
    <name evidence="1" type="ORF">RF091_00930</name>
</gene>
<comment type="caution">
    <text evidence="1">The sequence shown here is derived from an EMBL/GenBank/DDBJ whole genome shotgun (WGS) entry which is preliminary data.</text>
</comment>
<name>A0ABD5BBW8_SERMA</name>
<organism evidence="1 2">
    <name type="scientific">Serratia marcescens</name>
    <dbReference type="NCBI Taxonomy" id="615"/>
    <lineage>
        <taxon>Bacteria</taxon>
        <taxon>Pseudomonadati</taxon>
        <taxon>Pseudomonadota</taxon>
        <taxon>Gammaproteobacteria</taxon>
        <taxon>Enterobacterales</taxon>
        <taxon>Yersiniaceae</taxon>
        <taxon>Serratia</taxon>
    </lineage>
</organism>
<dbReference type="Proteomes" id="UP001234811">
    <property type="component" value="Unassembled WGS sequence"/>
</dbReference>
<dbReference type="RefSeq" id="WP_309154349.1">
    <property type="nucleotide sequence ID" value="NZ_JAVIOS010000011.1"/>
</dbReference>
<evidence type="ECO:0000313" key="1">
    <source>
        <dbReference type="EMBL" id="MDQ9554109.1"/>
    </source>
</evidence>
<reference evidence="1 2" key="1">
    <citation type="submission" date="2023-07" db="EMBL/GenBank/DDBJ databases">
        <title>Pathogens genome sequencing project 196.</title>
        <authorList>
            <person name="Cao X."/>
        </authorList>
    </citation>
    <scope>NUCLEOTIDE SEQUENCE [LARGE SCALE GENOMIC DNA]</scope>
    <source>
        <strain evidence="1 2">SM41</strain>
    </source>
</reference>
<dbReference type="AlphaFoldDB" id="A0ABD5BBW8"/>
<dbReference type="EMBL" id="JAVIPQ010000013">
    <property type="protein sequence ID" value="MDQ9554109.1"/>
    <property type="molecule type" value="Genomic_DNA"/>
</dbReference>